<keyword evidence="10" id="KW-0119">Carbohydrate metabolism</keyword>
<evidence type="ECO:0000256" key="11">
    <source>
        <dbReference type="SAM" id="MobiDB-lite"/>
    </source>
</evidence>
<dbReference type="InterPro" id="IPR036291">
    <property type="entry name" value="NAD(P)-bd_dom_sf"/>
</dbReference>
<evidence type="ECO:0000256" key="9">
    <source>
        <dbReference type="ARBA" id="ARBA00023235"/>
    </source>
</evidence>
<name>A1WX92_HALHL</name>
<gene>
    <name evidence="13" type="ordered locus">Hhal_1537</name>
</gene>
<dbReference type="PANTHER" id="PTHR43725:SF47">
    <property type="entry name" value="UDP-GLUCOSE 4-EPIMERASE"/>
    <property type="match status" value="1"/>
</dbReference>
<dbReference type="SUPFAM" id="SSF51735">
    <property type="entry name" value="NAD(P)-binding Rossmann-fold domains"/>
    <property type="match status" value="1"/>
</dbReference>
<dbReference type="KEGG" id="hha:Hhal_1537"/>
<accession>A1WX92</accession>
<comment type="pathway">
    <text evidence="3 10">Carbohydrate metabolism; galactose metabolism.</text>
</comment>
<evidence type="ECO:0000313" key="14">
    <source>
        <dbReference type="Proteomes" id="UP000000647"/>
    </source>
</evidence>
<protein>
    <recommendedName>
        <fullName evidence="6 10">UDP-glucose 4-epimerase</fullName>
        <ecNumber evidence="5 10">5.1.3.2</ecNumber>
    </recommendedName>
</protein>
<evidence type="ECO:0000256" key="8">
    <source>
        <dbReference type="ARBA" id="ARBA00023144"/>
    </source>
</evidence>
<dbReference type="eggNOG" id="COG1087">
    <property type="taxonomic scope" value="Bacteria"/>
</dbReference>
<dbReference type="NCBIfam" id="TIGR01179">
    <property type="entry name" value="galE"/>
    <property type="match status" value="1"/>
</dbReference>
<reference evidence="13 14" key="2">
    <citation type="journal article" date="2013" name="Stand. Genomic Sci.">
        <title>Complete genome sequence of Halorhodospira halophila SL1.</title>
        <authorList>
            <person name="Challacombe J.F."/>
            <person name="Majid S."/>
            <person name="Deole R."/>
            <person name="Brettin T.S."/>
            <person name="Bruce D."/>
            <person name="Delano S.F."/>
            <person name="Detter J.C."/>
            <person name="Gleasner C.D."/>
            <person name="Han C.S."/>
            <person name="Misra M."/>
            <person name="Reitenga K.G."/>
            <person name="Mikhailova N."/>
            <person name="Woyke T."/>
            <person name="Pitluck S."/>
            <person name="Nolan M."/>
            <person name="Land M.L."/>
            <person name="Saunders E."/>
            <person name="Tapia R."/>
            <person name="Lapidus A."/>
            <person name="Ivanova N."/>
            <person name="Hoff W.D."/>
        </authorList>
    </citation>
    <scope>NUCLEOTIDE SEQUENCE [LARGE SCALE GENOMIC DNA]</scope>
    <source>
        <strain evidence="14">DSM 244 / SL1</strain>
    </source>
</reference>
<feature type="region of interest" description="Disordered" evidence="11">
    <location>
        <begin position="132"/>
        <end position="151"/>
    </location>
</feature>
<dbReference type="InterPro" id="IPR001509">
    <property type="entry name" value="Epimerase_deHydtase"/>
</dbReference>
<dbReference type="NCBIfam" id="NF007956">
    <property type="entry name" value="PRK10675.1"/>
    <property type="match status" value="1"/>
</dbReference>
<dbReference type="GO" id="GO:0003978">
    <property type="term" value="F:UDP-glucose 4-epimerase activity"/>
    <property type="evidence" value="ECO:0007669"/>
    <property type="project" value="UniProtKB-UniRule"/>
</dbReference>
<evidence type="ECO:0000256" key="5">
    <source>
        <dbReference type="ARBA" id="ARBA00013189"/>
    </source>
</evidence>
<dbReference type="AlphaFoldDB" id="A1WX92"/>
<evidence type="ECO:0000259" key="12">
    <source>
        <dbReference type="Pfam" id="PF01370"/>
    </source>
</evidence>
<dbReference type="EC" id="5.1.3.2" evidence="5 10"/>
<dbReference type="CDD" id="cd05247">
    <property type="entry name" value="UDP_G4E_1_SDR_e"/>
    <property type="match status" value="1"/>
</dbReference>
<evidence type="ECO:0000256" key="3">
    <source>
        <dbReference type="ARBA" id="ARBA00004947"/>
    </source>
</evidence>
<evidence type="ECO:0000256" key="10">
    <source>
        <dbReference type="RuleBase" id="RU366046"/>
    </source>
</evidence>
<dbReference type="Pfam" id="PF01370">
    <property type="entry name" value="Epimerase"/>
    <property type="match status" value="1"/>
</dbReference>
<keyword evidence="8" id="KW-0299">Galactose metabolism</keyword>
<evidence type="ECO:0000256" key="2">
    <source>
        <dbReference type="ARBA" id="ARBA00001911"/>
    </source>
</evidence>
<sequence>MRVLVTGGTGYIGSHAAVALIEAGHEAVLLDNQHNSTGAVASRIGRITRTSPELIRGDVRDASMLAELFSARRIDAVMHFAGLKAVGESVQRPLDYYETNVGGTIRLCQAMEAAGVRKLIFSSSATVYGDPDRVPIREDAPTGGTTNPYGTSKHMVERMLTDLSTANPGWCIGILRYFNPVGAHKSALIGESPSGIPNNLVPYIAQVAAGEREHLQVFGDDYPTRDGTGVRDYIHVVDLAAGHVRALEYLDAQPGQHAWNLGRGEGHSVLEAVRAFEQASGCSIPYRVTERRPGDVAECWADPSKAERELGWRAERGLATMMEDAWRWQRQGSDTETAS</sequence>
<feature type="domain" description="NAD-dependent epimerase/dehydratase" evidence="12">
    <location>
        <begin position="3"/>
        <end position="262"/>
    </location>
</feature>
<dbReference type="Gene3D" id="3.40.50.720">
    <property type="entry name" value="NAD(P)-binding Rossmann-like Domain"/>
    <property type="match status" value="1"/>
</dbReference>
<dbReference type="GO" id="GO:0005829">
    <property type="term" value="C:cytosol"/>
    <property type="evidence" value="ECO:0007669"/>
    <property type="project" value="TreeGrafter"/>
</dbReference>
<reference evidence="14" key="1">
    <citation type="submission" date="2006-12" db="EMBL/GenBank/DDBJ databases">
        <title>Complete sequence of Halorhodospira halophila SL1.</title>
        <authorList>
            <consortium name="US DOE Joint Genome Institute"/>
            <person name="Copeland A."/>
            <person name="Lucas S."/>
            <person name="Lapidus A."/>
            <person name="Barry K."/>
            <person name="Detter J.C."/>
            <person name="Glavina del Rio T."/>
            <person name="Hammon N."/>
            <person name="Israni S."/>
            <person name="Dalin E."/>
            <person name="Tice H."/>
            <person name="Pitluck S."/>
            <person name="Saunders E."/>
            <person name="Brettin T."/>
            <person name="Bruce D."/>
            <person name="Han C."/>
            <person name="Tapia R."/>
            <person name="Schmutz J."/>
            <person name="Larimer F."/>
            <person name="Land M."/>
            <person name="Hauser L."/>
            <person name="Kyrpides N."/>
            <person name="Mikhailova N."/>
            <person name="Hoff W."/>
            <person name="Richardson P."/>
        </authorList>
    </citation>
    <scope>NUCLEOTIDE SEQUENCE [LARGE SCALE GENOMIC DNA]</scope>
    <source>
        <strain evidence="14">DSM 244 / SL1</strain>
    </source>
</reference>
<comment type="cofactor">
    <cofactor evidence="2 10">
        <name>NAD(+)</name>
        <dbReference type="ChEBI" id="CHEBI:57540"/>
    </cofactor>
</comment>
<comment type="catalytic activity">
    <reaction evidence="1 10">
        <text>UDP-alpha-D-glucose = UDP-alpha-D-galactose</text>
        <dbReference type="Rhea" id="RHEA:22168"/>
        <dbReference type="ChEBI" id="CHEBI:58885"/>
        <dbReference type="ChEBI" id="CHEBI:66914"/>
        <dbReference type="EC" id="5.1.3.2"/>
    </reaction>
</comment>
<keyword evidence="9 10" id="KW-0413">Isomerase</keyword>
<dbReference type="InterPro" id="IPR005886">
    <property type="entry name" value="UDP_G4E"/>
</dbReference>
<dbReference type="EMBL" id="CP000544">
    <property type="protein sequence ID" value="ABM62304.1"/>
    <property type="molecule type" value="Genomic_DNA"/>
</dbReference>
<dbReference type="RefSeq" id="WP_011814326.1">
    <property type="nucleotide sequence ID" value="NC_008789.1"/>
</dbReference>
<evidence type="ECO:0000256" key="6">
    <source>
        <dbReference type="ARBA" id="ARBA00018569"/>
    </source>
</evidence>
<proteinExistence type="inferred from homology"/>
<dbReference type="OrthoDB" id="9803010at2"/>
<dbReference type="STRING" id="349124.Hhal_1537"/>
<keyword evidence="7 10" id="KW-0520">NAD</keyword>
<dbReference type="Proteomes" id="UP000000647">
    <property type="component" value="Chromosome"/>
</dbReference>
<dbReference type="Gene3D" id="3.90.25.10">
    <property type="entry name" value="UDP-galactose 4-epimerase, domain 1"/>
    <property type="match status" value="1"/>
</dbReference>
<comment type="subunit">
    <text evidence="10">Homodimer.</text>
</comment>
<dbReference type="UniPathway" id="UPA00214"/>
<evidence type="ECO:0000256" key="4">
    <source>
        <dbReference type="ARBA" id="ARBA00007637"/>
    </source>
</evidence>
<evidence type="ECO:0000256" key="1">
    <source>
        <dbReference type="ARBA" id="ARBA00000083"/>
    </source>
</evidence>
<evidence type="ECO:0000313" key="13">
    <source>
        <dbReference type="EMBL" id="ABM62304.1"/>
    </source>
</evidence>
<keyword evidence="14" id="KW-1185">Reference proteome</keyword>
<evidence type="ECO:0000256" key="7">
    <source>
        <dbReference type="ARBA" id="ARBA00023027"/>
    </source>
</evidence>
<dbReference type="PANTHER" id="PTHR43725">
    <property type="entry name" value="UDP-GLUCOSE 4-EPIMERASE"/>
    <property type="match status" value="1"/>
</dbReference>
<dbReference type="GO" id="GO:0006012">
    <property type="term" value="P:galactose metabolic process"/>
    <property type="evidence" value="ECO:0007669"/>
    <property type="project" value="UniProtKB-UniPathway"/>
</dbReference>
<organism evidence="13 14">
    <name type="scientific">Halorhodospira halophila (strain DSM 244 / SL1)</name>
    <name type="common">Ectothiorhodospira halophila (strain DSM 244 / SL1)</name>
    <dbReference type="NCBI Taxonomy" id="349124"/>
    <lineage>
        <taxon>Bacteria</taxon>
        <taxon>Pseudomonadati</taxon>
        <taxon>Pseudomonadota</taxon>
        <taxon>Gammaproteobacteria</taxon>
        <taxon>Chromatiales</taxon>
        <taxon>Ectothiorhodospiraceae</taxon>
        <taxon>Halorhodospira</taxon>
    </lineage>
</organism>
<dbReference type="HOGENOM" id="CLU_007383_1_10_6"/>
<comment type="similarity">
    <text evidence="4 10">Belongs to the NAD(P)-dependent epimerase/dehydratase family.</text>
</comment>